<dbReference type="Pfam" id="PF14214">
    <property type="entry name" value="Helitron_like_N"/>
    <property type="match status" value="1"/>
</dbReference>
<dbReference type="GO" id="GO:0043139">
    <property type="term" value="F:5'-3' DNA helicase activity"/>
    <property type="evidence" value="ECO:0007669"/>
    <property type="project" value="UniProtKB-EC"/>
</dbReference>
<accession>A0A1U7WYA6</accession>
<organism evidence="4 5">
    <name type="scientific">Nicotiana sylvestris</name>
    <name type="common">Wood tobacco</name>
    <name type="synonym">South American tobacco</name>
    <dbReference type="NCBI Taxonomy" id="4096"/>
    <lineage>
        <taxon>Eukaryota</taxon>
        <taxon>Viridiplantae</taxon>
        <taxon>Streptophyta</taxon>
        <taxon>Embryophyta</taxon>
        <taxon>Tracheophyta</taxon>
        <taxon>Spermatophyta</taxon>
        <taxon>Magnoliopsida</taxon>
        <taxon>eudicotyledons</taxon>
        <taxon>Gunneridae</taxon>
        <taxon>Pentapetalae</taxon>
        <taxon>asterids</taxon>
        <taxon>lamiids</taxon>
        <taxon>Solanales</taxon>
        <taxon>Solanaceae</taxon>
        <taxon>Nicotianoideae</taxon>
        <taxon>Nicotianeae</taxon>
        <taxon>Nicotiana</taxon>
    </lineage>
</organism>
<keyword evidence="1" id="KW-0233">DNA recombination</keyword>
<dbReference type="InterPro" id="IPR025476">
    <property type="entry name" value="Helitron_helicase-like"/>
</dbReference>
<comment type="catalytic activity">
    <reaction evidence="1">
        <text>ATP + H2O = ADP + phosphate + H(+)</text>
        <dbReference type="Rhea" id="RHEA:13065"/>
        <dbReference type="ChEBI" id="CHEBI:15377"/>
        <dbReference type="ChEBI" id="CHEBI:15378"/>
        <dbReference type="ChEBI" id="CHEBI:30616"/>
        <dbReference type="ChEBI" id="CHEBI:43474"/>
        <dbReference type="ChEBI" id="CHEBI:456216"/>
        <dbReference type="EC" id="5.6.2.3"/>
    </reaction>
</comment>
<dbReference type="Gene3D" id="3.40.50.300">
    <property type="entry name" value="P-loop containing nucleotide triphosphate hydrolases"/>
    <property type="match status" value="1"/>
</dbReference>
<dbReference type="InterPro" id="IPR027417">
    <property type="entry name" value="P-loop_NTPase"/>
</dbReference>
<protein>
    <recommendedName>
        <fullName evidence="1">ATP-dependent DNA helicase</fullName>
        <ecNumber evidence="1">5.6.2.3</ecNumber>
    </recommendedName>
</protein>
<keyword evidence="1" id="KW-0378">Hydrolase</keyword>
<dbReference type="Proteomes" id="UP000189701">
    <property type="component" value="Unplaced"/>
</dbReference>
<dbReference type="GO" id="GO:0016887">
    <property type="term" value="F:ATP hydrolysis activity"/>
    <property type="evidence" value="ECO:0007669"/>
    <property type="project" value="RHEA"/>
</dbReference>
<reference evidence="5" key="2">
    <citation type="submission" date="2025-08" db="UniProtKB">
        <authorList>
            <consortium name="RefSeq"/>
        </authorList>
    </citation>
    <scope>IDENTIFICATION</scope>
    <source>
        <tissue evidence="5">Leaf</tissue>
    </source>
</reference>
<name>A0A1U7WYA6_NICSY</name>
<dbReference type="STRING" id="4096.A0A1U7WYA6"/>
<evidence type="ECO:0000313" key="4">
    <source>
        <dbReference type="Proteomes" id="UP000189701"/>
    </source>
</evidence>
<dbReference type="RefSeq" id="XP_009784902.1">
    <property type="nucleotide sequence ID" value="XM_009786600.1"/>
</dbReference>
<keyword evidence="1" id="KW-0547">Nucleotide-binding</keyword>
<dbReference type="GO" id="GO:0000723">
    <property type="term" value="P:telomere maintenance"/>
    <property type="evidence" value="ECO:0007669"/>
    <property type="project" value="InterPro"/>
</dbReference>
<dbReference type="eggNOG" id="KOG0987">
    <property type="taxonomic scope" value="Eukaryota"/>
</dbReference>
<reference evidence="4" key="1">
    <citation type="journal article" date="2013" name="Genome Biol.">
        <title>Reference genomes and transcriptomes of Nicotiana sylvestris and Nicotiana tomentosiformis.</title>
        <authorList>
            <person name="Sierro N."/>
            <person name="Battey J.N."/>
            <person name="Ouadi S."/>
            <person name="Bovet L."/>
            <person name="Goepfert S."/>
            <person name="Bakaher N."/>
            <person name="Peitsch M.C."/>
            <person name="Ivanov N.V."/>
        </authorList>
    </citation>
    <scope>NUCLEOTIDE SEQUENCE [LARGE SCALE GENOMIC DNA]</scope>
</reference>
<gene>
    <name evidence="5" type="primary">LOC104233237</name>
</gene>
<feature type="domain" description="Helitron helicase-like" evidence="3">
    <location>
        <begin position="25"/>
        <end position="205"/>
    </location>
</feature>
<proteinExistence type="inferred from homology"/>
<dbReference type="EC" id="5.6.2.3" evidence="1"/>
<evidence type="ECO:0000259" key="2">
    <source>
        <dbReference type="Pfam" id="PF05970"/>
    </source>
</evidence>
<comment type="similarity">
    <text evidence="1">Belongs to the helicase family.</text>
</comment>
<evidence type="ECO:0000313" key="5">
    <source>
        <dbReference type="RefSeq" id="XP_009784902.1"/>
    </source>
</evidence>
<dbReference type="InterPro" id="IPR010285">
    <property type="entry name" value="DNA_helicase_pif1-like_DEAD"/>
</dbReference>
<feature type="domain" description="DNA helicase Pif1-like DEAD-box helicase" evidence="2">
    <location>
        <begin position="404"/>
        <end position="520"/>
    </location>
</feature>
<keyword evidence="1" id="KW-0347">Helicase</keyword>
<dbReference type="AlphaFoldDB" id="A0A1U7WYA6"/>
<dbReference type="PANTHER" id="PTHR10492:SF100">
    <property type="entry name" value="ATP-DEPENDENT DNA HELICASE"/>
    <property type="match status" value="1"/>
</dbReference>
<keyword evidence="1" id="KW-0067">ATP-binding</keyword>
<keyword evidence="1" id="KW-0227">DNA damage</keyword>
<dbReference type="GO" id="GO:0006281">
    <property type="term" value="P:DNA repair"/>
    <property type="evidence" value="ECO:0007669"/>
    <property type="project" value="UniProtKB-KW"/>
</dbReference>
<dbReference type="Pfam" id="PF05970">
    <property type="entry name" value="PIF1"/>
    <property type="match status" value="1"/>
</dbReference>
<evidence type="ECO:0000259" key="3">
    <source>
        <dbReference type="Pfam" id="PF14214"/>
    </source>
</evidence>
<keyword evidence="4" id="KW-1185">Reference proteome</keyword>
<comment type="cofactor">
    <cofactor evidence="1">
        <name>Mg(2+)</name>
        <dbReference type="ChEBI" id="CHEBI:18420"/>
    </cofactor>
</comment>
<dbReference type="PANTHER" id="PTHR10492">
    <property type="match status" value="1"/>
</dbReference>
<evidence type="ECO:0000256" key="1">
    <source>
        <dbReference type="RuleBase" id="RU363044"/>
    </source>
</evidence>
<sequence>MDYSMEAEVMQKGKRKRDNVSCREYYCYKLQIRDDENILLHAGRLFQQYIVDEWIKVETQRLDFATFNQDLFRFDVLGGLLDILRCGEREASQVGKQKILPLSFTGGPRDMRRRYMDAIALVQWFGKPDIFLTMTCSPSWPEIKENILTIDETQNRPNLISREFRAKLEELKKDILKTQIFGKVATFMYTVEFQKRGLPHAHFLIRLDEEYKLLTPEAYDRFVCAELPDKKKNPTLYSLVIDHMMHGPCGELNPTNSCMKIKGHYKFKYPKEFAEQTTKGKNSYPIYRRRNPGKKVQIRGHLLDNSWVVPYNPYLLCKFNCHMNVEIWSDIKVVKYIYKYIYKGHDKIAFHINANDTNIEIDEIKQYQSARGCHHLRLHDVYLLFLLVKCFQIYCEAQRIYSFSNCSSGVAASLLPGGRTAHSRFKIPIDVNENFIYNISKQSSLASLIRDAKLIVWDEISMAKKETVEAFDLLLRDLMETNIIFGGKLVVFSGDFRQTLPVVRSGKKEDFIRESLLCSKI</sequence>
<keyword evidence="1" id="KW-0234">DNA repair</keyword>
<dbReference type="GO" id="GO:0006310">
    <property type="term" value="P:DNA recombination"/>
    <property type="evidence" value="ECO:0007669"/>
    <property type="project" value="UniProtKB-KW"/>
</dbReference>
<dbReference type="GO" id="GO:0005524">
    <property type="term" value="F:ATP binding"/>
    <property type="evidence" value="ECO:0007669"/>
    <property type="project" value="UniProtKB-KW"/>
</dbReference>